<dbReference type="EnsemblPlants" id="KQL16341">
    <property type="protein sequence ID" value="KQL16341"/>
    <property type="gene ID" value="SETIT_023942mg"/>
</dbReference>
<dbReference type="HOGENOM" id="CLU_2908367_0_0_1"/>
<dbReference type="Proteomes" id="UP000004995">
    <property type="component" value="Unassembled WGS sequence"/>
</dbReference>
<protein>
    <submittedName>
        <fullName evidence="1">Uncharacterized protein</fullName>
    </submittedName>
</protein>
<sequence>MVHVACGKRAIAKWSVKYHLIHICQVWDMLASIGACSPSRFVDVVYELLEVKENFFWRVHFF</sequence>
<evidence type="ECO:0000313" key="1">
    <source>
        <dbReference type="EnsemblPlants" id="KQL16342"/>
    </source>
</evidence>
<dbReference type="EMBL" id="AGNK02001936">
    <property type="status" value="NOT_ANNOTATED_CDS"/>
    <property type="molecule type" value="Genomic_DNA"/>
</dbReference>
<keyword evidence="2" id="KW-1185">Reference proteome</keyword>
<dbReference type="EnsemblPlants" id="KQL16342">
    <property type="protein sequence ID" value="KQL16342"/>
    <property type="gene ID" value="SETIT_023942mg"/>
</dbReference>
<evidence type="ECO:0000313" key="2">
    <source>
        <dbReference type="Proteomes" id="UP000004995"/>
    </source>
</evidence>
<organism evidence="1 2">
    <name type="scientific">Setaria italica</name>
    <name type="common">Foxtail millet</name>
    <name type="synonym">Panicum italicum</name>
    <dbReference type="NCBI Taxonomy" id="4555"/>
    <lineage>
        <taxon>Eukaryota</taxon>
        <taxon>Viridiplantae</taxon>
        <taxon>Streptophyta</taxon>
        <taxon>Embryophyta</taxon>
        <taxon>Tracheophyta</taxon>
        <taxon>Spermatophyta</taxon>
        <taxon>Magnoliopsida</taxon>
        <taxon>Liliopsida</taxon>
        <taxon>Poales</taxon>
        <taxon>Poaceae</taxon>
        <taxon>PACMAD clade</taxon>
        <taxon>Panicoideae</taxon>
        <taxon>Panicodae</taxon>
        <taxon>Paniceae</taxon>
        <taxon>Cenchrinae</taxon>
        <taxon>Setaria</taxon>
    </lineage>
</organism>
<accession>K3ZBL9</accession>
<name>K3ZBL9_SETIT</name>
<proteinExistence type="predicted"/>
<dbReference type="Gramene" id="KQL16342">
    <property type="protein sequence ID" value="KQL16342"/>
    <property type="gene ID" value="SETIT_023942mg"/>
</dbReference>
<dbReference type="Gramene" id="KQL16341">
    <property type="protein sequence ID" value="KQL16341"/>
    <property type="gene ID" value="SETIT_023942mg"/>
</dbReference>
<reference evidence="2" key="1">
    <citation type="journal article" date="2012" name="Nat. Biotechnol.">
        <title>Reference genome sequence of the model plant Setaria.</title>
        <authorList>
            <person name="Bennetzen J.L."/>
            <person name="Schmutz J."/>
            <person name="Wang H."/>
            <person name="Percifield R."/>
            <person name="Hawkins J."/>
            <person name="Pontaroli A.C."/>
            <person name="Estep M."/>
            <person name="Feng L."/>
            <person name="Vaughn J.N."/>
            <person name="Grimwood J."/>
            <person name="Jenkins J."/>
            <person name="Barry K."/>
            <person name="Lindquist E."/>
            <person name="Hellsten U."/>
            <person name="Deshpande S."/>
            <person name="Wang X."/>
            <person name="Wu X."/>
            <person name="Mitros T."/>
            <person name="Triplett J."/>
            <person name="Yang X."/>
            <person name="Ye C.Y."/>
            <person name="Mauro-Herrera M."/>
            <person name="Wang L."/>
            <person name="Li P."/>
            <person name="Sharma M."/>
            <person name="Sharma R."/>
            <person name="Ronald P.C."/>
            <person name="Panaud O."/>
            <person name="Kellogg E.A."/>
            <person name="Brutnell T.P."/>
            <person name="Doust A.N."/>
            <person name="Tuskan G.A."/>
            <person name="Rokhsar D."/>
            <person name="Devos K.M."/>
        </authorList>
    </citation>
    <scope>NUCLEOTIDE SEQUENCE [LARGE SCALE GENOMIC DNA]</scope>
    <source>
        <strain evidence="2">cv. Yugu1</strain>
    </source>
</reference>
<dbReference type="AlphaFoldDB" id="K3ZBL9"/>
<reference evidence="1" key="2">
    <citation type="submission" date="2018-08" db="UniProtKB">
        <authorList>
            <consortium name="EnsemblPlants"/>
        </authorList>
    </citation>
    <scope>IDENTIFICATION</scope>
    <source>
        <strain evidence="1">Yugu1</strain>
    </source>
</reference>